<dbReference type="InterPro" id="IPR016188">
    <property type="entry name" value="PurM-like_N"/>
</dbReference>
<dbReference type="InterPro" id="IPR036921">
    <property type="entry name" value="PurM-like_N_sf"/>
</dbReference>
<dbReference type="SUPFAM" id="SSF55326">
    <property type="entry name" value="PurM N-terminal domain-like"/>
    <property type="match status" value="1"/>
</dbReference>
<dbReference type="Gene3D" id="3.90.650.10">
    <property type="entry name" value="PurM-like C-terminal domain"/>
    <property type="match status" value="1"/>
</dbReference>
<evidence type="ECO:0000313" key="4">
    <source>
        <dbReference type="EMBL" id="WEK36960.1"/>
    </source>
</evidence>
<dbReference type="InterPro" id="IPR010918">
    <property type="entry name" value="PurM-like_C_dom"/>
</dbReference>
<sequence>MSNFSGGGKLQEPTFKELVFPYCGAQRPELLAGPQYGVDVSLVQLPGGMAMAMTSDPLSLIPTLGLQESAWLSVHLMANDMATTSVAPMYAQLVLNLPPALPAAAFKTYWLYIHQFCQEIGVAITGGHTGQAPGQQSTMAGGGTMVAIGQEEQFLLSSFAQPGHQIIVTKEAALIATAILALSFPETVRQRCGVDIYQHACNLFYETSSLQAGLFAPGVERAVSAMHDVTEGGVLGAIYEMAMASGCGARIDRDLLAVGAVQGSVCAAFAIDPCYCVGAGSMVITAAPENVPGVLQRLRDKGIAARVVGEMTPPGEGIRVCRATAKEEPVQPGTDPYWAAFYNAFEKGLK</sequence>
<dbReference type="EMBL" id="CP119311">
    <property type="protein sequence ID" value="WEK36960.1"/>
    <property type="molecule type" value="Genomic_DNA"/>
</dbReference>
<reference evidence="4" key="1">
    <citation type="submission" date="2023-03" db="EMBL/GenBank/DDBJ databases">
        <title>Andean soil-derived lignocellulolytic bacterial consortium as a source of novel taxa and putative plastic-active enzymes.</title>
        <authorList>
            <person name="Diaz-Garcia L."/>
            <person name="Chuvochina M."/>
            <person name="Feuerriegel G."/>
            <person name="Bunk B."/>
            <person name="Sproer C."/>
            <person name="Streit W.R."/>
            <person name="Rodriguez L.M."/>
            <person name="Overmann J."/>
            <person name="Jimenez D.J."/>
        </authorList>
    </citation>
    <scope>NUCLEOTIDE SEQUENCE</scope>
    <source>
        <strain evidence="4">MAG 7</strain>
    </source>
</reference>
<dbReference type="Pfam" id="PF02769">
    <property type="entry name" value="AIRS_C"/>
    <property type="match status" value="1"/>
</dbReference>
<dbReference type="AlphaFoldDB" id="A0AAJ5WZ09"/>
<organism evidence="4 5">
    <name type="scientific">Candidatus Pseudobacter hemicellulosilyticus</name>
    <dbReference type="NCBI Taxonomy" id="3121375"/>
    <lineage>
        <taxon>Bacteria</taxon>
        <taxon>Pseudomonadati</taxon>
        <taxon>Bacteroidota</taxon>
        <taxon>Chitinophagia</taxon>
        <taxon>Chitinophagales</taxon>
        <taxon>Chitinophagaceae</taxon>
        <taxon>Pseudobacter</taxon>
    </lineage>
</organism>
<accession>A0AAJ5WZ09</accession>
<dbReference type="Pfam" id="PF00586">
    <property type="entry name" value="AIRS"/>
    <property type="match status" value="1"/>
</dbReference>
<dbReference type="PANTHER" id="PTHR30303:SF4">
    <property type="entry name" value="HYDROGENASE EXPRESSION_FORMATION PROTEIN HYPE"/>
    <property type="match status" value="1"/>
</dbReference>
<dbReference type="GO" id="GO:0051604">
    <property type="term" value="P:protein maturation"/>
    <property type="evidence" value="ECO:0007669"/>
    <property type="project" value="TreeGrafter"/>
</dbReference>
<protein>
    <submittedName>
        <fullName evidence="4">AIR synthase-related protein</fullName>
    </submittedName>
</protein>
<dbReference type="SUPFAM" id="SSF56042">
    <property type="entry name" value="PurM C-terminal domain-like"/>
    <property type="match status" value="1"/>
</dbReference>
<feature type="domain" description="PurM-like N-terminal" evidence="2">
    <location>
        <begin position="39"/>
        <end position="146"/>
    </location>
</feature>
<evidence type="ECO:0000256" key="1">
    <source>
        <dbReference type="ARBA" id="ARBA00006243"/>
    </source>
</evidence>
<evidence type="ECO:0000259" key="3">
    <source>
        <dbReference type="Pfam" id="PF02769"/>
    </source>
</evidence>
<comment type="similarity">
    <text evidence="1">Belongs to the HypE family.</text>
</comment>
<dbReference type="InterPro" id="IPR036676">
    <property type="entry name" value="PurM-like_C_sf"/>
</dbReference>
<evidence type="ECO:0000313" key="5">
    <source>
        <dbReference type="Proteomes" id="UP001220610"/>
    </source>
</evidence>
<proteinExistence type="inferred from homology"/>
<dbReference type="Proteomes" id="UP001220610">
    <property type="component" value="Chromosome"/>
</dbReference>
<dbReference type="PANTHER" id="PTHR30303">
    <property type="entry name" value="HYDROGENASE ISOENZYMES FORMATION PROTEIN HYPE"/>
    <property type="match status" value="1"/>
</dbReference>
<dbReference type="Gene3D" id="3.30.1330.10">
    <property type="entry name" value="PurM-like, N-terminal domain"/>
    <property type="match status" value="1"/>
</dbReference>
<evidence type="ECO:0000259" key="2">
    <source>
        <dbReference type="Pfam" id="PF00586"/>
    </source>
</evidence>
<name>A0AAJ5WZ09_9BACT</name>
<feature type="domain" description="PurM-like C-terminal" evidence="3">
    <location>
        <begin position="200"/>
        <end position="317"/>
    </location>
</feature>
<dbReference type="InterPro" id="IPR011854">
    <property type="entry name" value="HypE"/>
</dbReference>
<gene>
    <name evidence="4" type="ORF">P0Y53_05545</name>
</gene>